<organism evidence="2 3">
    <name type="scientific">Eremothecium sinecaudum</name>
    <dbReference type="NCBI Taxonomy" id="45286"/>
    <lineage>
        <taxon>Eukaryota</taxon>
        <taxon>Fungi</taxon>
        <taxon>Dikarya</taxon>
        <taxon>Ascomycota</taxon>
        <taxon>Saccharomycotina</taxon>
        <taxon>Saccharomycetes</taxon>
        <taxon>Saccharomycetales</taxon>
        <taxon>Saccharomycetaceae</taxon>
        <taxon>Eremothecium</taxon>
    </lineage>
</organism>
<evidence type="ECO:0000313" key="2">
    <source>
        <dbReference type="EMBL" id="AMD21814.1"/>
    </source>
</evidence>
<feature type="transmembrane region" description="Helical" evidence="1">
    <location>
        <begin position="12"/>
        <end position="31"/>
    </location>
</feature>
<proteinExistence type="predicted"/>
<keyword evidence="1" id="KW-1133">Transmembrane helix</keyword>
<feature type="transmembrane region" description="Helical" evidence="1">
    <location>
        <begin position="319"/>
        <end position="338"/>
    </location>
</feature>
<dbReference type="RefSeq" id="XP_017988810.1">
    <property type="nucleotide sequence ID" value="XM_018133064.1"/>
</dbReference>
<keyword evidence="1" id="KW-0812">Transmembrane</keyword>
<dbReference type="Proteomes" id="UP000243052">
    <property type="component" value="Chromosome vi"/>
</dbReference>
<evidence type="ECO:0000313" key="3">
    <source>
        <dbReference type="Proteomes" id="UP000243052"/>
    </source>
</evidence>
<keyword evidence="3" id="KW-1185">Reference proteome</keyword>
<dbReference type="AlphaFoldDB" id="A0A0X8HUN7"/>
<reference evidence="2 3" key="1">
    <citation type="submission" date="2016-01" db="EMBL/GenBank/DDBJ databases">
        <title>Genome sequence of the yeast Holleya sinecauda.</title>
        <authorList>
            <person name="Dietrich F.S."/>
        </authorList>
    </citation>
    <scope>NUCLEOTIDE SEQUENCE [LARGE SCALE GENOMIC DNA]</scope>
    <source>
        <strain evidence="2 3">ATCC 58844</strain>
    </source>
</reference>
<gene>
    <name evidence="2" type="ORF">AW171_hschr63791</name>
</gene>
<name>A0A0X8HUN7_9SACH</name>
<dbReference type="GeneID" id="28725125"/>
<accession>A0A0X8HUN7</accession>
<dbReference type="OrthoDB" id="4070544at2759"/>
<dbReference type="EMBL" id="CP014246">
    <property type="protein sequence ID" value="AMD21814.1"/>
    <property type="molecule type" value="Genomic_DNA"/>
</dbReference>
<sequence>MFKKPIVKRVIVMWSFSIPIIFGLFTIVSFTECQLDVSIINCPSIIDQIADMKIDLSSCSEELTNCLMQTLADISTPCANCMVVSEEHKEDSVCVCVQCLLNLLSTRCSIAYCSDLAVSQKLQVLNKPLEELNYQVKLLTNKDMKEVVYLPNSSDVTHRGIFPQEHKLLVEELMALLSQYEEKVENVKSTYLITSEHTSENVGANSELETAIDPEITGKSPEEKHTIRDRIFKDETQPTTAFDSELEPFKGLSSSGVVTSNIAAEVVQGIPGVPENSFGHYGTEVADDRTVDDQSDIHKPVNTSPVFMSKSNSVDGGKAVFVSIFAATLALIGIFAITNTSTYVKNSRGGSQDSLVSISNSFFSGFKEPEFKDFSDSEIESELLTSLAIPIPYPGETASSLATKIHLAHLS</sequence>
<protein>
    <submittedName>
        <fullName evidence="2">HFL042Cp</fullName>
    </submittedName>
</protein>
<keyword evidence="1" id="KW-0472">Membrane</keyword>
<evidence type="ECO:0000256" key="1">
    <source>
        <dbReference type="SAM" id="Phobius"/>
    </source>
</evidence>